<proteinExistence type="predicted"/>
<keyword evidence="2" id="KW-1003">Cell membrane</keyword>
<evidence type="ECO:0000259" key="9">
    <source>
        <dbReference type="Pfam" id="PF02706"/>
    </source>
</evidence>
<keyword evidence="7 8" id="KW-0472">Membrane</keyword>
<dbReference type="InterPro" id="IPR032807">
    <property type="entry name" value="GNVR"/>
</dbReference>
<dbReference type="InterPro" id="IPR050445">
    <property type="entry name" value="Bact_polysacc_biosynth/exp"/>
</dbReference>
<dbReference type="Pfam" id="PF13807">
    <property type="entry name" value="GNVR"/>
    <property type="match status" value="1"/>
</dbReference>
<feature type="domain" description="Polysaccharide chain length determinant N-terminal" evidence="9">
    <location>
        <begin position="3"/>
        <end position="52"/>
    </location>
</feature>
<dbReference type="InterPro" id="IPR027417">
    <property type="entry name" value="P-loop_NTPase"/>
</dbReference>
<keyword evidence="3 8" id="KW-0812">Transmembrane</keyword>
<dbReference type="InterPro" id="IPR003856">
    <property type="entry name" value="LPS_length_determ_N"/>
</dbReference>
<evidence type="ECO:0000256" key="1">
    <source>
        <dbReference type="ARBA" id="ARBA00004651"/>
    </source>
</evidence>
<keyword evidence="12" id="KW-1185">Reference proteome</keyword>
<gene>
    <name evidence="11" type="ORF">MBAV_000209</name>
</gene>
<dbReference type="PANTHER" id="PTHR32309:SF31">
    <property type="entry name" value="CAPSULAR EXOPOLYSACCHARIDE FAMILY"/>
    <property type="match status" value="1"/>
</dbReference>
<comment type="subcellular location">
    <subcellularLocation>
        <location evidence="1">Cell membrane</location>
        <topology evidence="1">Multi-pass membrane protein</topology>
    </subcellularLocation>
</comment>
<keyword evidence="4" id="KW-0547">Nucleotide-binding</keyword>
<evidence type="ECO:0000313" key="11">
    <source>
        <dbReference type="EMBL" id="KJU87581.1"/>
    </source>
</evidence>
<dbReference type="EMBL" id="LACI01000103">
    <property type="protein sequence ID" value="KJU87581.1"/>
    <property type="molecule type" value="Genomic_DNA"/>
</dbReference>
<evidence type="ECO:0000259" key="10">
    <source>
        <dbReference type="Pfam" id="PF13807"/>
    </source>
</evidence>
<evidence type="ECO:0000256" key="3">
    <source>
        <dbReference type="ARBA" id="ARBA00022692"/>
    </source>
</evidence>
<feature type="domain" description="Tyrosine-protein kinase G-rich" evidence="10">
    <location>
        <begin position="401"/>
        <end position="475"/>
    </location>
</feature>
<dbReference type="Gene3D" id="3.40.50.300">
    <property type="entry name" value="P-loop containing nucleotide triphosphate hydrolases"/>
    <property type="match status" value="1"/>
</dbReference>
<evidence type="ECO:0000256" key="7">
    <source>
        <dbReference type="ARBA" id="ARBA00023136"/>
    </source>
</evidence>
<evidence type="ECO:0000256" key="8">
    <source>
        <dbReference type="SAM" id="Phobius"/>
    </source>
</evidence>
<dbReference type="AlphaFoldDB" id="A0A0F3H087"/>
<evidence type="ECO:0000313" key="12">
    <source>
        <dbReference type="Proteomes" id="UP000033423"/>
    </source>
</evidence>
<dbReference type="PANTHER" id="PTHR32309">
    <property type="entry name" value="TYROSINE-PROTEIN KINASE"/>
    <property type="match status" value="1"/>
</dbReference>
<name>A0A0F3H087_9BACT</name>
<feature type="transmembrane region" description="Helical" evidence="8">
    <location>
        <begin position="15"/>
        <end position="39"/>
    </location>
</feature>
<evidence type="ECO:0000256" key="4">
    <source>
        <dbReference type="ARBA" id="ARBA00022741"/>
    </source>
</evidence>
<evidence type="ECO:0000256" key="2">
    <source>
        <dbReference type="ARBA" id="ARBA00022475"/>
    </source>
</evidence>
<dbReference type="SUPFAM" id="SSF52540">
    <property type="entry name" value="P-loop containing nucleoside triphosphate hydrolases"/>
    <property type="match status" value="1"/>
</dbReference>
<dbReference type="InterPro" id="IPR005702">
    <property type="entry name" value="Wzc-like_C"/>
</dbReference>
<dbReference type="Proteomes" id="UP000033423">
    <property type="component" value="Unassembled WGS sequence"/>
</dbReference>
<evidence type="ECO:0000256" key="6">
    <source>
        <dbReference type="ARBA" id="ARBA00022989"/>
    </source>
</evidence>
<comment type="caution">
    <text evidence="11">The sequence shown here is derived from an EMBL/GenBank/DDBJ whole genome shotgun (WGS) entry which is preliminary data.</text>
</comment>
<dbReference type="Pfam" id="PF02706">
    <property type="entry name" value="Wzz"/>
    <property type="match status" value="1"/>
</dbReference>
<dbReference type="CDD" id="cd05387">
    <property type="entry name" value="BY-kinase"/>
    <property type="match status" value="1"/>
</dbReference>
<organism evidence="11 12">
    <name type="scientific">Candidatus Magnetobacterium bavaricum</name>
    <dbReference type="NCBI Taxonomy" id="29290"/>
    <lineage>
        <taxon>Bacteria</taxon>
        <taxon>Pseudomonadati</taxon>
        <taxon>Nitrospirota</taxon>
        <taxon>Thermodesulfovibrionia</taxon>
        <taxon>Thermodesulfovibrionales</taxon>
        <taxon>Candidatus Magnetobacteriaceae</taxon>
        <taxon>Candidatus Magnetobacterium</taxon>
    </lineage>
</organism>
<dbReference type="GO" id="GO:0005886">
    <property type="term" value="C:plasma membrane"/>
    <property type="evidence" value="ECO:0007669"/>
    <property type="project" value="UniProtKB-SubCell"/>
</dbReference>
<reference evidence="11 12" key="1">
    <citation type="submission" date="2015-02" db="EMBL/GenBank/DDBJ databases">
        <title>Single-cell genomics of uncultivated deep-branching MTB reveals a conserved set of magnetosome genes.</title>
        <authorList>
            <person name="Kolinko S."/>
            <person name="Richter M."/>
            <person name="Glockner F.O."/>
            <person name="Brachmann A."/>
            <person name="Schuler D."/>
        </authorList>
    </citation>
    <scope>NUCLEOTIDE SEQUENCE [LARGE SCALE GENOMIC DNA]</scope>
    <source>
        <strain evidence="11">TM-1</strain>
    </source>
</reference>
<accession>A0A0F3H087</accession>
<evidence type="ECO:0000256" key="5">
    <source>
        <dbReference type="ARBA" id="ARBA00022840"/>
    </source>
</evidence>
<sequence>MEFKRFLDILWRRRWTAIVVFLVFFLTVTVLTFAITPWYDSSARVMLKKTIAAASLNQSMGLNADLLQFNDTERADYLAFSTVMPIVQGVIDDLRLSHERVRYKVMKRLPFTRPIFNSFGVDVNDIRKDMTAEGLLESSLVSLIFPRPHLTVKQHEDTSVYIITATSPDAQQAKDIANAMATAIKEAERKRILESFEEAMEVMGTITTEVKIAHMRNLRVIKDFQEKETAISIDTQVSAIIDNLAAWKKNLYNTKIAILKSNAAIRRLQQQLKWEKLDKKSEPDSLVTTEMLSHFQQRLTALYLTLAETKTKYTNNHPSVIDIENQITQLKELMRKELEKVFDTDRLGMDSLYIDVRRKLVDQYIELTLNESHVAAYPDIIKKYEDELKAMSGKNYTFNILKLDATATDSIYKTLLQYQYQIGLAQKAAMSNFTVIEPAIVHTSSKHRHPYPPLNVALALVLGSVFGIAAALMRQYMDGRVATAEDVKGLGLALIGILPHFKIKKHGIGSDLIHPFMTIVNSITYLNRNTVPVKTIIITSALQKEGKSFVASNLARAMAATDKKVLLIDAAGSSSSLHTYLDVPREQGLSDYLPVVSEDMAVEDLTDTPALQQGQERPGVLKNVEGVDLLTAGSVVADNTLAINLDRFNRLIGLFEPLYDYVIIDTPAVLFADGAMLLSEVGRMVLLVIESERCQRHIMEDILVNLTHTASVVAVLNKYNVKSLYDKRYMTYRYLP</sequence>
<keyword evidence="6 8" id="KW-1133">Transmembrane helix</keyword>
<protein>
    <submittedName>
        <fullName evidence="11">Capsular exopolysaccharide family protein</fullName>
    </submittedName>
</protein>
<keyword evidence="5" id="KW-0067">ATP-binding</keyword>